<feature type="transmembrane region" description="Helical" evidence="7">
    <location>
        <begin position="240"/>
        <end position="259"/>
    </location>
</feature>
<gene>
    <name evidence="9" type="ORF">PRZ48_013685</name>
</gene>
<dbReference type="Proteomes" id="UP001305779">
    <property type="component" value="Unassembled WGS sequence"/>
</dbReference>
<comment type="subcellular location">
    <subcellularLocation>
        <location evidence="1">Membrane</location>
        <topology evidence="1">Multi-pass membrane protein</topology>
    </subcellularLocation>
</comment>
<keyword evidence="5 7" id="KW-0472">Membrane</keyword>
<keyword evidence="10" id="KW-1185">Reference proteome</keyword>
<evidence type="ECO:0000313" key="9">
    <source>
        <dbReference type="EMBL" id="KAK4495354.1"/>
    </source>
</evidence>
<dbReference type="Pfam" id="PF01490">
    <property type="entry name" value="Aa_trans"/>
    <property type="match status" value="1"/>
</dbReference>
<feature type="transmembrane region" description="Helical" evidence="7">
    <location>
        <begin position="324"/>
        <end position="346"/>
    </location>
</feature>
<feature type="region of interest" description="Disordered" evidence="6">
    <location>
        <begin position="1"/>
        <end position="39"/>
    </location>
</feature>
<evidence type="ECO:0000256" key="6">
    <source>
        <dbReference type="SAM" id="MobiDB-lite"/>
    </source>
</evidence>
<feature type="transmembrane region" description="Helical" evidence="7">
    <location>
        <begin position="166"/>
        <end position="186"/>
    </location>
</feature>
<protein>
    <recommendedName>
        <fullName evidence="8">Amino acid transporter transmembrane domain-containing protein</fullName>
    </recommendedName>
</protein>
<proteinExistence type="inferred from homology"/>
<organism evidence="9 10">
    <name type="scientific">Zasmidium cellare</name>
    <name type="common">Wine cellar mold</name>
    <name type="synonym">Racodium cellare</name>
    <dbReference type="NCBI Taxonomy" id="395010"/>
    <lineage>
        <taxon>Eukaryota</taxon>
        <taxon>Fungi</taxon>
        <taxon>Dikarya</taxon>
        <taxon>Ascomycota</taxon>
        <taxon>Pezizomycotina</taxon>
        <taxon>Dothideomycetes</taxon>
        <taxon>Dothideomycetidae</taxon>
        <taxon>Mycosphaerellales</taxon>
        <taxon>Mycosphaerellaceae</taxon>
        <taxon>Zasmidium</taxon>
    </lineage>
</organism>
<dbReference type="PANTHER" id="PTHR22950:SF697">
    <property type="entry name" value="AMINO ACID TRANSPORTER (EUROFUNG)"/>
    <property type="match status" value="1"/>
</dbReference>
<evidence type="ECO:0000313" key="10">
    <source>
        <dbReference type="Proteomes" id="UP001305779"/>
    </source>
</evidence>
<dbReference type="PANTHER" id="PTHR22950">
    <property type="entry name" value="AMINO ACID TRANSPORTER"/>
    <property type="match status" value="1"/>
</dbReference>
<feature type="transmembrane region" description="Helical" evidence="7">
    <location>
        <begin position="198"/>
        <end position="220"/>
    </location>
</feature>
<dbReference type="InterPro" id="IPR013057">
    <property type="entry name" value="AA_transpt_TM"/>
</dbReference>
<comment type="caution">
    <text evidence="9">The sequence shown here is derived from an EMBL/GenBank/DDBJ whole genome shotgun (WGS) entry which is preliminary data.</text>
</comment>
<accession>A0ABR0E1Q7</accession>
<name>A0ABR0E1Q7_ZASCE</name>
<comment type="similarity">
    <text evidence="2">Belongs to the amino acid/polyamine transporter 2 family.</text>
</comment>
<feature type="transmembrane region" description="Helical" evidence="7">
    <location>
        <begin position="75"/>
        <end position="94"/>
    </location>
</feature>
<feature type="transmembrane region" description="Helical" evidence="7">
    <location>
        <begin position="398"/>
        <end position="420"/>
    </location>
</feature>
<feature type="transmembrane region" description="Helical" evidence="7">
    <location>
        <begin position="367"/>
        <end position="392"/>
    </location>
</feature>
<sequence length="484" mass="51403">MADEKEPDILASAQPDIATGTIEPLKHDPTQQTEDEVFGSGGENKVNFRTVGWLRASVFLMKQTFATGVLSMPSAMYFLGGVASPIFIIFWGVVNTYSAYIQGSYKLAHPKMHTIIDGTEIAVLHLSGSKMLAKIAKAVAEALYLFAWLLCVGLAVLAIGTALNAITSHGTCTVAFNVIAFIISTAAGSIRKIHGLGIILWIGFISALVSVLMVVIAVAIRSRPAYAPQTGPYDLGFQAAAPAGTTFAQAWAASIAIYASSANTAGYVPVMSEMRRPQDFFRSLYVSSAFVNCAYLSLAMVMYAYAGKWVTSPSLGSAGQTIKIAAYAVALPGLIAVGMICVHVPAKTLFVRALRGSRHLTENTKTHWTVWIACTLSCGFVGWLLAVAIPFYTSLVSLIGSLGFGPLGVVVPPILWFSLHTEYLRGSLKERALCWLHAGMLLMGLFLSIGGTYANISNIVDQFKAGKVGSAFSCADNSATVVGG</sequence>
<evidence type="ECO:0000256" key="2">
    <source>
        <dbReference type="ARBA" id="ARBA00008066"/>
    </source>
</evidence>
<reference evidence="9 10" key="1">
    <citation type="journal article" date="2023" name="G3 (Bethesda)">
        <title>A chromosome-level genome assembly of Zasmidium syzygii isolated from banana leaves.</title>
        <authorList>
            <person name="van Westerhoven A.C."/>
            <person name="Mehrabi R."/>
            <person name="Talebi R."/>
            <person name="Steentjes M.B.F."/>
            <person name="Corcolon B."/>
            <person name="Chong P.A."/>
            <person name="Kema G.H.J."/>
            <person name="Seidl M.F."/>
        </authorList>
    </citation>
    <scope>NUCLEOTIDE SEQUENCE [LARGE SCALE GENOMIC DNA]</scope>
    <source>
        <strain evidence="9 10">P124</strain>
    </source>
</reference>
<evidence type="ECO:0000256" key="3">
    <source>
        <dbReference type="ARBA" id="ARBA00022692"/>
    </source>
</evidence>
<evidence type="ECO:0000256" key="4">
    <source>
        <dbReference type="ARBA" id="ARBA00022989"/>
    </source>
</evidence>
<evidence type="ECO:0000256" key="7">
    <source>
        <dbReference type="SAM" id="Phobius"/>
    </source>
</evidence>
<feature type="transmembrane region" description="Helical" evidence="7">
    <location>
        <begin position="138"/>
        <end position="160"/>
    </location>
</feature>
<keyword evidence="4 7" id="KW-1133">Transmembrane helix</keyword>
<feature type="transmembrane region" description="Helical" evidence="7">
    <location>
        <begin position="432"/>
        <end position="454"/>
    </location>
</feature>
<evidence type="ECO:0000256" key="5">
    <source>
        <dbReference type="ARBA" id="ARBA00023136"/>
    </source>
</evidence>
<dbReference type="EMBL" id="JAXOVC010000012">
    <property type="protein sequence ID" value="KAK4495354.1"/>
    <property type="molecule type" value="Genomic_DNA"/>
</dbReference>
<evidence type="ECO:0000256" key="1">
    <source>
        <dbReference type="ARBA" id="ARBA00004141"/>
    </source>
</evidence>
<feature type="domain" description="Amino acid transporter transmembrane" evidence="8">
    <location>
        <begin position="50"/>
        <end position="456"/>
    </location>
</feature>
<feature type="transmembrane region" description="Helical" evidence="7">
    <location>
        <begin position="280"/>
        <end position="304"/>
    </location>
</feature>
<evidence type="ECO:0000259" key="8">
    <source>
        <dbReference type="Pfam" id="PF01490"/>
    </source>
</evidence>
<keyword evidence="3 7" id="KW-0812">Transmembrane</keyword>